<comment type="subcellular location">
    <subcellularLocation>
        <location evidence="1 10">Membrane</location>
        <topology evidence="1 10">Multi-pass membrane protein</topology>
    </subcellularLocation>
</comment>
<dbReference type="PANTHER" id="PTHR30540">
    <property type="entry name" value="OSMOTIC STRESS POTASSIUM TRANSPORTER"/>
    <property type="match status" value="1"/>
</dbReference>
<evidence type="ECO:0000256" key="6">
    <source>
        <dbReference type="ARBA" id="ARBA00022958"/>
    </source>
</evidence>
<keyword evidence="9 10" id="KW-0472">Membrane</keyword>
<keyword evidence="14" id="KW-1185">Reference proteome</keyword>
<dbReference type="EMBL" id="GL377568">
    <property type="protein sequence ID" value="EFJ35093.1"/>
    <property type="molecule type" value="Genomic_DNA"/>
</dbReference>
<dbReference type="HOGENOM" id="CLU_008142_2_1_1"/>
<evidence type="ECO:0000256" key="5">
    <source>
        <dbReference type="ARBA" id="ARBA00022692"/>
    </source>
</evidence>
<dbReference type="InterPro" id="IPR053952">
    <property type="entry name" value="K_trans_C"/>
</dbReference>
<feature type="transmembrane region" description="Helical" evidence="10">
    <location>
        <begin position="329"/>
        <end position="356"/>
    </location>
</feature>
<gene>
    <name evidence="13" type="ORF">SELMODRAFT_79928</name>
</gene>
<name>D8QXS9_SELML</name>
<evidence type="ECO:0000313" key="13">
    <source>
        <dbReference type="EMBL" id="EFJ35093.1"/>
    </source>
</evidence>
<feature type="transmembrane region" description="Helical" evidence="10">
    <location>
        <begin position="410"/>
        <end position="434"/>
    </location>
</feature>
<dbReference type="OrthoDB" id="504708at2759"/>
<feature type="transmembrane region" description="Helical" evidence="10">
    <location>
        <begin position="207"/>
        <end position="232"/>
    </location>
</feature>
<dbReference type="OMA" id="APMVGIY"/>
<keyword evidence="7 10" id="KW-1133">Transmembrane helix</keyword>
<feature type="transmembrane region" description="Helical" evidence="10">
    <location>
        <begin position="181"/>
        <end position="200"/>
    </location>
</feature>
<feature type="transmembrane region" description="Helical" evidence="10">
    <location>
        <begin position="441"/>
        <end position="461"/>
    </location>
</feature>
<feature type="domain" description="K+ potassium transporter C-terminal" evidence="12">
    <location>
        <begin position="518"/>
        <end position="696"/>
    </location>
</feature>
<dbReference type="InParanoid" id="D8QXS9"/>
<feature type="transmembrane region" description="Helical" evidence="10">
    <location>
        <begin position="467"/>
        <end position="484"/>
    </location>
</feature>
<keyword evidence="3" id="KW-0813">Transport</keyword>
<organism evidence="14">
    <name type="scientific">Selaginella moellendorffii</name>
    <name type="common">Spikemoss</name>
    <dbReference type="NCBI Taxonomy" id="88036"/>
    <lineage>
        <taxon>Eukaryota</taxon>
        <taxon>Viridiplantae</taxon>
        <taxon>Streptophyta</taxon>
        <taxon>Embryophyta</taxon>
        <taxon>Tracheophyta</taxon>
        <taxon>Lycopodiopsida</taxon>
        <taxon>Selaginellales</taxon>
        <taxon>Selaginellaceae</taxon>
        <taxon>Selaginella</taxon>
    </lineage>
</organism>
<keyword evidence="8 10" id="KW-0406">Ion transport</keyword>
<dbReference type="GO" id="GO:0016020">
    <property type="term" value="C:membrane"/>
    <property type="evidence" value="ECO:0000318"/>
    <property type="project" value="GO_Central"/>
</dbReference>
<evidence type="ECO:0000256" key="2">
    <source>
        <dbReference type="ARBA" id="ARBA00008440"/>
    </source>
</evidence>
<evidence type="ECO:0000313" key="14">
    <source>
        <dbReference type="Proteomes" id="UP000001514"/>
    </source>
</evidence>
<dbReference type="Gramene" id="EFJ35093">
    <property type="protein sequence ID" value="EFJ35093"/>
    <property type="gene ID" value="SELMODRAFT_79928"/>
</dbReference>
<evidence type="ECO:0000256" key="9">
    <source>
        <dbReference type="ARBA" id="ARBA00023136"/>
    </source>
</evidence>
<dbReference type="InterPro" id="IPR053951">
    <property type="entry name" value="K_trans_N"/>
</dbReference>
<evidence type="ECO:0000256" key="4">
    <source>
        <dbReference type="ARBA" id="ARBA00022538"/>
    </source>
</evidence>
<dbReference type="GO" id="GO:0006813">
    <property type="term" value="P:potassium ion transport"/>
    <property type="evidence" value="ECO:0000318"/>
    <property type="project" value="GO_Central"/>
</dbReference>
<evidence type="ECO:0000259" key="11">
    <source>
        <dbReference type="Pfam" id="PF02705"/>
    </source>
</evidence>
<evidence type="ECO:0000256" key="3">
    <source>
        <dbReference type="ARBA" id="ARBA00022448"/>
    </source>
</evidence>
<dbReference type="NCBIfam" id="TIGR00794">
    <property type="entry name" value="kup"/>
    <property type="match status" value="1"/>
</dbReference>
<feature type="domain" description="K+ potassium transporter integral membrane" evidence="11">
    <location>
        <begin position="19"/>
        <end position="504"/>
    </location>
</feature>
<accession>D8QXS9</accession>
<keyword evidence="4 10" id="KW-0633">Potassium transport</keyword>
<evidence type="ECO:0000256" key="8">
    <source>
        <dbReference type="ARBA" id="ARBA00023065"/>
    </source>
</evidence>
<evidence type="ECO:0000256" key="1">
    <source>
        <dbReference type="ARBA" id="ARBA00004141"/>
    </source>
</evidence>
<evidence type="ECO:0000259" key="12">
    <source>
        <dbReference type="Pfam" id="PF22776"/>
    </source>
</evidence>
<comment type="caution">
    <text evidence="10">Lacks conserved residue(s) required for the propagation of feature annotation.</text>
</comment>
<reference evidence="13 14" key="1">
    <citation type="journal article" date="2011" name="Science">
        <title>The Selaginella genome identifies genetic changes associated with the evolution of vascular plants.</title>
        <authorList>
            <person name="Banks J.A."/>
            <person name="Nishiyama T."/>
            <person name="Hasebe M."/>
            <person name="Bowman J.L."/>
            <person name="Gribskov M."/>
            <person name="dePamphilis C."/>
            <person name="Albert V.A."/>
            <person name="Aono N."/>
            <person name="Aoyama T."/>
            <person name="Ambrose B.A."/>
            <person name="Ashton N.W."/>
            <person name="Axtell M.J."/>
            <person name="Barker E."/>
            <person name="Barker M.S."/>
            <person name="Bennetzen J.L."/>
            <person name="Bonawitz N.D."/>
            <person name="Chapple C."/>
            <person name="Cheng C."/>
            <person name="Correa L.G."/>
            <person name="Dacre M."/>
            <person name="DeBarry J."/>
            <person name="Dreyer I."/>
            <person name="Elias M."/>
            <person name="Engstrom E.M."/>
            <person name="Estelle M."/>
            <person name="Feng L."/>
            <person name="Finet C."/>
            <person name="Floyd S.K."/>
            <person name="Frommer W.B."/>
            <person name="Fujita T."/>
            <person name="Gramzow L."/>
            <person name="Gutensohn M."/>
            <person name="Harholt J."/>
            <person name="Hattori M."/>
            <person name="Heyl A."/>
            <person name="Hirai T."/>
            <person name="Hiwatashi Y."/>
            <person name="Ishikawa M."/>
            <person name="Iwata M."/>
            <person name="Karol K.G."/>
            <person name="Koehler B."/>
            <person name="Kolukisaoglu U."/>
            <person name="Kubo M."/>
            <person name="Kurata T."/>
            <person name="Lalonde S."/>
            <person name="Li K."/>
            <person name="Li Y."/>
            <person name="Litt A."/>
            <person name="Lyons E."/>
            <person name="Manning G."/>
            <person name="Maruyama T."/>
            <person name="Michael T.P."/>
            <person name="Mikami K."/>
            <person name="Miyazaki S."/>
            <person name="Morinaga S."/>
            <person name="Murata T."/>
            <person name="Mueller-Roeber B."/>
            <person name="Nelson D.R."/>
            <person name="Obara M."/>
            <person name="Oguri Y."/>
            <person name="Olmstead R.G."/>
            <person name="Onodera N."/>
            <person name="Petersen B.L."/>
            <person name="Pils B."/>
            <person name="Prigge M."/>
            <person name="Rensing S.A."/>
            <person name="Riano-Pachon D.M."/>
            <person name="Roberts A.W."/>
            <person name="Sato Y."/>
            <person name="Scheller H.V."/>
            <person name="Schulz B."/>
            <person name="Schulz C."/>
            <person name="Shakirov E.V."/>
            <person name="Shibagaki N."/>
            <person name="Shinohara N."/>
            <person name="Shippen D.E."/>
            <person name="Soerensen I."/>
            <person name="Sotooka R."/>
            <person name="Sugimoto N."/>
            <person name="Sugita M."/>
            <person name="Sumikawa N."/>
            <person name="Tanurdzic M."/>
            <person name="Theissen G."/>
            <person name="Ulvskov P."/>
            <person name="Wakazuki S."/>
            <person name="Weng J.K."/>
            <person name="Willats W.W."/>
            <person name="Wipf D."/>
            <person name="Wolf P.G."/>
            <person name="Yang L."/>
            <person name="Zimmer A.D."/>
            <person name="Zhu Q."/>
            <person name="Mitros T."/>
            <person name="Hellsten U."/>
            <person name="Loque D."/>
            <person name="Otillar R."/>
            <person name="Salamov A."/>
            <person name="Schmutz J."/>
            <person name="Shapiro H."/>
            <person name="Lindquist E."/>
            <person name="Lucas S."/>
            <person name="Rokhsar D."/>
            <person name="Grigoriev I.V."/>
        </authorList>
    </citation>
    <scope>NUCLEOTIDE SEQUENCE [LARGE SCALE GENOMIC DNA]</scope>
</reference>
<keyword evidence="5 10" id="KW-0812">Transmembrane</keyword>
<feature type="transmembrane region" description="Helical" evidence="10">
    <location>
        <begin position="289"/>
        <end position="309"/>
    </location>
</feature>
<feature type="transmembrane region" description="Helical" evidence="10">
    <location>
        <begin position="258"/>
        <end position="277"/>
    </location>
</feature>
<feature type="transmembrane region" description="Helical" evidence="10">
    <location>
        <begin position="143"/>
        <end position="161"/>
    </location>
</feature>
<sequence>MHIHSLYLLEFWQWKTITLAYQTLGVVYGDLGTSPLYVYPTMNFKSPQGEDFLGTFSIIFWTLTLIGLAKYVFIVLHADDHGEGGTFALYSLLCQHLKTTIKGHKYGRMLSDSKLSHFSKTNEAESPTAFARFIERRKSAQRLLLFVAMLGTCMLIGDGILTPAVSVLSAMAGIATATPKINQSTVVWLSAAVLVALFLFQRFGTKCVSFVFSPIMAIWLVTTPLIGLYNIAIHYPQIYKALSPHYIVTFFQRNGKDGWLALGGTVLCITGAEAMFADLGHFTKSSIQVAFAFMIYPSVLLTYAGQSAYLVRHPGDHREAFYKFLPRSIYWPMFVVSTLAAIVASQGLISAAFSIIKQSIALDYFPPVTMVHTSQDKEGQVYSPQVNYCLMVLCLAVLFGFQGGPEIGNAFGVAVIWVMLITSSLITLVMLIIWRTPVILALVYITVYGTLEGVYLSSVLTKLREGGWFPFGIAVILALAMFSWHHGREKISDYEMINKVTVDSVDELFSRAAKQRVPGLCLFYTDLVHGVPPIMRHYVNNVRSLHQVIIFTTIRYVPVRTVLPDERFILERCGYAGVYRCVAQYGYMDVLEGEEFVSDVIEALAIFVASREDHEELDSDGDGAALVSDLWRAKAAGAVHVMAKADFRMSEERSGWFERLVLDGIYRFLRNNCQMPVAALKIAPQNVIEIGMMYEI</sequence>
<dbReference type="Pfam" id="PF22776">
    <property type="entry name" value="K_trans_C"/>
    <property type="match status" value="1"/>
</dbReference>
<dbReference type="Proteomes" id="UP000001514">
    <property type="component" value="Unassembled WGS sequence"/>
</dbReference>
<dbReference type="PANTHER" id="PTHR30540:SF13">
    <property type="entry name" value="POTASSIUM TRANSPORTER 17-RELATED"/>
    <property type="match status" value="1"/>
</dbReference>
<dbReference type="eggNOG" id="ENOG502QPSA">
    <property type="taxonomic scope" value="Eukaryota"/>
</dbReference>
<dbReference type="GO" id="GO:0015079">
    <property type="term" value="F:potassium ion transmembrane transporter activity"/>
    <property type="evidence" value="ECO:0000318"/>
    <property type="project" value="GO_Central"/>
</dbReference>
<dbReference type="InterPro" id="IPR003855">
    <property type="entry name" value="K+_transporter"/>
</dbReference>
<comment type="similarity">
    <text evidence="2 10">Belongs to the HAK/KUP transporter (TC 2.A.72.3) family.</text>
</comment>
<protein>
    <recommendedName>
        <fullName evidence="10">Potassium transporter</fullName>
    </recommendedName>
</protein>
<evidence type="ECO:0000256" key="10">
    <source>
        <dbReference type="RuleBase" id="RU321113"/>
    </source>
</evidence>
<comment type="function">
    <text evidence="10">Potassium transporter.</text>
</comment>
<dbReference type="Pfam" id="PF02705">
    <property type="entry name" value="K_trans"/>
    <property type="match status" value="1"/>
</dbReference>
<keyword evidence="6 10" id="KW-0630">Potassium</keyword>
<feature type="transmembrane region" description="Helical" evidence="10">
    <location>
        <begin position="52"/>
        <end position="73"/>
    </location>
</feature>
<dbReference type="KEGG" id="smo:SELMODRAFT_79928"/>
<proteinExistence type="inferred from homology"/>
<evidence type="ECO:0000256" key="7">
    <source>
        <dbReference type="ARBA" id="ARBA00022989"/>
    </source>
</evidence>
<dbReference type="AlphaFoldDB" id="D8QXS9"/>